<evidence type="ECO:0000259" key="8">
    <source>
        <dbReference type="PROSITE" id="PS50089"/>
    </source>
</evidence>
<dbReference type="InterPro" id="IPR001841">
    <property type="entry name" value="Znf_RING"/>
</dbReference>
<dbReference type="Pfam" id="PF16207">
    <property type="entry name" value="RAWUL"/>
    <property type="match status" value="1"/>
</dbReference>
<evidence type="ECO:0000313" key="9">
    <source>
        <dbReference type="EnsemblMetazoa" id="XP_038044496.1"/>
    </source>
</evidence>
<dbReference type="PANTHER" id="PTHR10825:SF72">
    <property type="entry name" value="UBIQUITIN-LIKE DOMAIN-CONTAINING PROTEIN"/>
    <property type="match status" value="1"/>
</dbReference>
<dbReference type="Proteomes" id="UP000887568">
    <property type="component" value="Unplaced"/>
</dbReference>
<reference evidence="9" key="1">
    <citation type="submission" date="2022-11" db="UniProtKB">
        <authorList>
            <consortium name="EnsemblMetazoa"/>
        </authorList>
    </citation>
    <scope>IDENTIFICATION</scope>
</reference>
<evidence type="ECO:0000256" key="4">
    <source>
        <dbReference type="ARBA" id="ARBA00022833"/>
    </source>
</evidence>
<dbReference type="InterPro" id="IPR032443">
    <property type="entry name" value="RAWUL"/>
</dbReference>
<dbReference type="SUPFAM" id="SSF57850">
    <property type="entry name" value="RING/U-box"/>
    <property type="match status" value="1"/>
</dbReference>
<feature type="region of interest" description="Disordered" evidence="7">
    <location>
        <begin position="150"/>
        <end position="174"/>
    </location>
</feature>
<keyword evidence="10" id="KW-1185">Reference proteome</keyword>
<keyword evidence="5" id="KW-0539">Nucleus</keyword>
<dbReference type="GO" id="GO:1990841">
    <property type="term" value="F:promoter-specific chromatin binding"/>
    <property type="evidence" value="ECO:0007669"/>
    <property type="project" value="TreeGrafter"/>
</dbReference>
<dbReference type="SMART" id="SM00184">
    <property type="entry name" value="RING"/>
    <property type="match status" value="1"/>
</dbReference>
<keyword evidence="3 6" id="KW-0863">Zinc-finger</keyword>
<dbReference type="GO" id="GO:0000122">
    <property type="term" value="P:negative regulation of transcription by RNA polymerase II"/>
    <property type="evidence" value="ECO:0007669"/>
    <property type="project" value="TreeGrafter"/>
</dbReference>
<feature type="compositionally biased region" description="Polar residues" evidence="7">
    <location>
        <begin position="263"/>
        <end position="280"/>
    </location>
</feature>
<dbReference type="GO" id="GO:0008270">
    <property type="term" value="F:zinc ion binding"/>
    <property type="evidence" value="ECO:0007669"/>
    <property type="project" value="UniProtKB-KW"/>
</dbReference>
<dbReference type="OMA" id="FRVEIMY"/>
<evidence type="ECO:0000313" key="10">
    <source>
        <dbReference type="Proteomes" id="UP000887568"/>
    </source>
</evidence>
<comment type="subcellular location">
    <subcellularLocation>
        <location evidence="1">Nucleus</location>
    </subcellularLocation>
</comment>
<dbReference type="Gene3D" id="3.10.20.90">
    <property type="entry name" value="Phosphatidylinositol 3-kinase Catalytic Subunit, Chain A, domain 1"/>
    <property type="match status" value="1"/>
</dbReference>
<dbReference type="RefSeq" id="XP_038044496.1">
    <property type="nucleotide sequence ID" value="XM_038188568.1"/>
</dbReference>
<evidence type="ECO:0000256" key="5">
    <source>
        <dbReference type="ARBA" id="ARBA00023242"/>
    </source>
</evidence>
<dbReference type="PROSITE" id="PS00518">
    <property type="entry name" value="ZF_RING_1"/>
    <property type="match status" value="1"/>
</dbReference>
<dbReference type="EnsemblMetazoa" id="XM_038188568.1">
    <property type="protein sequence ID" value="XP_038044496.1"/>
    <property type="gene ID" value="LOC119719204"/>
</dbReference>
<dbReference type="FunFam" id="3.30.40.10:FF:000033">
    <property type="entry name" value="Polycomb group RING finger protein 3"/>
    <property type="match status" value="1"/>
</dbReference>
<dbReference type="GO" id="GO:0035102">
    <property type="term" value="C:PRC1 complex"/>
    <property type="evidence" value="ECO:0007669"/>
    <property type="project" value="TreeGrafter"/>
</dbReference>
<sequence>MGDRERPPRPKMTDINPLIVCILCGGYYVDATTIVECMHSYCRACIVAYLRQSKQCPTCDILVHKSRPMQKIRPDTTLQKLVYKMVPGLYRDEIRRRRDFHRTHVQHSENGESTSSSPPEDPTKICDDSIIIYTHDEMISLSLEYCQPSASTTRGKKQMNGDSEPRDAGTDINGNAIADKRDIDARYLRCPAAVQISHLKKFIRNKFGLPQAYKVDVLHREGGDDVLRDNYTLMDIAYIYTWKRMGPLPLLYRICEPLPSNNKRTCSDASMTSTPASNGESPAKSAKIQPPIKVTITSTQPQPVLVT</sequence>
<dbReference type="Gene3D" id="3.30.40.10">
    <property type="entry name" value="Zinc/RING finger domain, C3HC4 (zinc finger)"/>
    <property type="match status" value="1"/>
</dbReference>
<dbReference type="CDD" id="cd17082">
    <property type="entry name" value="RAWUL_PCGF2_like"/>
    <property type="match status" value="1"/>
</dbReference>
<dbReference type="PROSITE" id="PS50089">
    <property type="entry name" value="ZF_RING_2"/>
    <property type="match status" value="1"/>
</dbReference>
<feature type="domain" description="RING-type" evidence="8">
    <location>
        <begin position="21"/>
        <end position="60"/>
    </location>
</feature>
<keyword evidence="4" id="KW-0862">Zinc</keyword>
<evidence type="ECO:0000256" key="7">
    <source>
        <dbReference type="SAM" id="MobiDB-lite"/>
    </source>
</evidence>
<dbReference type="InterPro" id="IPR013083">
    <property type="entry name" value="Znf_RING/FYVE/PHD"/>
</dbReference>
<feature type="region of interest" description="Disordered" evidence="7">
    <location>
        <begin position="103"/>
        <end position="124"/>
    </location>
</feature>
<accession>A0A913Z0G9</accession>
<protein>
    <recommendedName>
        <fullName evidence="8">RING-type domain-containing protein</fullName>
    </recommendedName>
</protein>
<evidence type="ECO:0000256" key="2">
    <source>
        <dbReference type="ARBA" id="ARBA00022723"/>
    </source>
</evidence>
<evidence type="ECO:0000256" key="1">
    <source>
        <dbReference type="ARBA" id="ARBA00004123"/>
    </source>
</evidence>
<organism evidence="9 10">
    <name type="scientific">Patiria miniata</name>
    <name type="common">Bat star</name>
    <name type="synonym">Asterina miniata</name>
    <dbReference type="NCBI Taxonomy" id="46514"/>
    <lineage>
        <taxon>Eukaryota</taxon>
        <taxon>Metazoa</taxon>
        <taxon>Echinodermata</taxon>
        <taxon>Eleutherozoa</taxon>
        <taxon>Asterozoa</taxon>
        <taxon>Asteroidea</taxon>
        <taxon>Valvatacea</taxon>
        <taxon>Valvatida</taxon>
        <taxon>Asterinidae</taxon>
        <taxon>Patiria</taxon>
    </lineage>
</organism>
<evidence type="ECO:0000256" key="3">
    <source>
        <dbReference type="ARBA" id="ARBA00022771"/>
    </source>
</evidence>
<dbReference type="Pfam" id="PF13923">
    <property type="entry name" value="zf-C3HC4_2"/>
    <property type="match status" value="1"/>
</dbReference>
<feature type="region of interest" description="Disordered" evidence="7">
    <location>
        <begin position="263"/>
        <end position="293"/>
    </location>
</feature>
<dbReference type="PANTHER" id="PTHR10825">
    <property type="entry name" value="RING FINGER DOMAIN-CONTAINING, POLYCOMB GROUP COMPONENT"/>
    <property type="match status" value="1"/>
</dbReference>
<keyword evidence="2" id="KW-0479">Metal-binding</keyword>
<dbReference type="InterPro" id="IPR017907">
    <property type="entry name" value="Znf_RING_CS"/>
</dbReference>
<name>A0A913Z0G9_PATMI</name>
<dbReference type="AlphaFoldDB" id="A0A913Z0G9"/>
<evidence type="ECO:0000256" key="6">
    <source>
        <dbReference type="PROSITE-ProRule" id="PRU00175"/>
    </source>
</evidence>
<dbReference type="GeneID" id="119719204"/>
<dbReference type="OrthoDB" id="1305878at2759"/>
<proteinExistence type="predicted"/>